<dbReference type="GO" id="GO:0006556">
    <property type="term" value="P:S-adenosylmethionine biosynthetic process"/>
    <property type="evidence" value="ECO:0007669"/>
    <property type="project" value="TreeGrafter"/>
</dbReference>
<dbReference type="GO" id="GO:0048269">
    <property type="term" value="C:methionine adenosyltransferase complex"/>
    <property type="evidence" value="ECO:0007669"/>
    <property type="project" value="TreeGrafter"/>
</dbReference>
<sequence length="199" mass="22321">SGDRGCGLIYISTDYVFDGTNPPHKITDQPKPLNKYGQTKLEGEIATLQTYPNALVLRVPVLYGPVERLDESAVTCLLTLLKAKDEPKPVNHYEKRYPSHVNDIAKILADLVDAVMQDSSINGIYQWSGQEQMTKYDMVVAMAEALSLDHTHLKPDSNPSTGAPRPYNSHMDTSRLEWMGISHHTVFREGIKDCLQSYM</sequence>
<protein>
    <recommendedName>
        <fullName evidence="3">Methionine adenosyltransferase 2 subunit beta</fullName>
    </recommendedName>
    <alternativeName>
        <fullName evidence="4">Methionine adenosyltransferase II beta</fullName>
    </alternativeName>
</protein>
<evidence type="ECO:0000313" key="9">
    <source>
        <dbReference type="Proteomes" id="UP001497623"/>
    </source>
</evidence>
<dbReference type="GO" id="GO:0048270">
    <property type="term" value="F:methionine adenosyltransferase regulator activity"/>
    <property type="evidence" value="ECO:0007669"/>
    <property type="project" value="TreeGrafter"/>
</dbReference>
<comment type="subunit">
    <text evidence="6">Heterotrimer; composed of a catalytic MAT2A homodimer that binds one regulatory MAT2B chain. Heterohexamer; composed of a central, catalytic MAT2A homotetramer flanked on either side by a regulatory MAT2B chain. NADP binding increases the affinity for MAT2A.</text>
</comment>
<comment type="function">
    <text evidence="5">Regulatory subunit of S-adenosylmethionine synthetase 2, an enzyme that catalyzes the formation of S-adenosylmethionine from methionine and ATP. Regulates MAT2A catalytic activity by changing its kinetic properties, increasing its affinity for L-methionine. Can bind NADP (in vitro).</text>
</comment>
<evidence type="ECO:0000313" key="8">
    <source>
        <dbReference type="EMBL" id="CAL4085519.1"/>
    </source>
</evidence>
<evidence type="ECO:0000256" key="4">
    <source>
        <dbReference type="ARBA" id="ARBA00029977"/>
    </source>
</evidence>
<dbReference type="InterPro" id="IPR005913">
    <property type="entry name" value="dTDP_dehydrorham_reduct"/>
</dbReference>
<evidence type="ECO:0000256" key="1">
    <source>
        <dbReference type="ARBA" id="ARBA00005224"/>
    </source>
</evidence>
<dbReference type="SUPFAM" id="SSF51735">
    <property type="entry name" value="NAD(P)-binding Rossmann-fold domains"/>
    <property type="match status" value="1"/>
</dbReference>
<comment type="similarity">
    <text evidence="2">Belongs to the dTDP-4-dehydrorhamnose reductase family. MAT2B subfamily.</text>
</comment>
<evidence type="ECO:0000256" key="5">
    <source>
        <dbReference type="ARBA" id="ARBA00045998"/>
    </source>
</evidence>
<proteinExistence type="inferred from homology"/>
<dbReference type="PANTHER" id="PTHR10491:SF4">
    <property type="entry name" value="METHIONINE ADENOSYLTRANSFERASE 2 SUBUNIT BETA"/>
    <property type="match status" value="1"/>
</dbReference>
<name>A0AAV2QGL3_MEGNR</name>
<dbReference type="Pfam" id="PF04321">
    <property type="entry name" value="RmlD_sub_bind"/>
    <property type="match status" value="1"/>
</dbReference>
<evidence type="ECO:0000256" key="6">
    <source>
        <dbReference type="ARBA" id="ARBA00046786"/>
    </source>
</evidence>
<dbReference type="EMBL" id="CAXKWB010007053">
    <property type="protein sequence ID" value="CAL4085519.1"/>
    <property type="molecule type" value="Genomic_DNA"/>
</dbReference>
<feature type="non-terminal residue" evidence="8">
    <location>
        <position position="1"/>
    </location>
</feature>
<dbReference type="Proteomes" id="UP001497623">
    <property type="component" value="Unassembled WGS sequence"/>
</dbReference>
<evidence type="ECO:0000256" key="3">
    <source>
        <dbReference type="ARBA" id="ARBA00021596"/>
    </source>
</evidence>
<gene>
    <name evidence="8" type="ORF">MNOR_LOCUS12714</name>
</gene>
<dbReference type="PANTHER" id="PTHR10491">
    <property type="entry name" value="DTDP-4-DEHYDRORHAMNOSE REDUCTASE"/>
    <property type="match status" value="1"/>
</dbReference>
<comment type="pathway">
    <text evidence="1">Amino-acid biosynthesis; S-adenosyl-L-methionine biosynthesis; S-adenosyl-L-methionine from L-methionine: step 1/1.</text>
</comment>
<evidence type="ECO:0000259" key="7">
    <source>
        <dbReference type="Pfam" id="PF04321"/>
    </source>
</evidence>
<dbReference type="Gene3D" id="3.40.50.720">
    <property type="entry name" value="NAD(P)-binding Rossmann-like Domain"/>
    <property type="match status" value="1"/>
</dbReference>
<organism evidence="8 9">
    <name type="scientific">Meganyctiphanes norvegica</name>
    <name type="common">Northern krill</name>
    <name type="synonym">Thysanopoda norvegica</name>
    <dbReference type="NCBI Taxonomy" id="48144"/>
    <lineage>
        <taxon>Eukaryota</taxon>
        <taxon>Metazoa</taxon>
        <taxon>Ecdysozoa</taxon>
        <taxon>Arthropoda</taxon>
        <taxon>Crustacea</taxon>
        <taxon>Multicrustacea</taxon>
        <taxon>Malacostraca</taxon>
        <taxon>Eumalacostraca</taxon>
        <taxon>Eucarida</taxon>
        <taxon>Euphausiacea</taxon>
        <taxon>Euphausiidae</taxon>
        <taxon>Meganyctiphanes</taxon>
    </lineage>
</organism>
<dbReference type="InterPro" id="IPR029903">
    <property type="entry name" value="RmlD-like-bd"/>
</dbReference>
<keyword evidence="9" id="KW-1185">Reference proteome</keyword>
<feature type="domain" description="RmlD-like substrate binding" evidence="7">
    <location>
        <begin position="4"/>
        <end position="198"/>
    </location>
</feature>
<comment type="caution">
    <text evidence="8">The sequence shown here is derived from an EMBL/GenBank/DDBJ whole genome shotgun (WGS) entry which is preliminary data.</text>
</comment>
<reference evidence="8 9" key="1">
    <citation type="submission" date="2024-05" db="EMBL/GenBank/DDBJ databases">
        <authorList>
            <person name="Wallberg A."/>
        </authorList>
    </citation>
    <scope>NUCLEOTIDE SEQUENCE [LARGE SCALE GENOMIC DNA]</scope>
</reference>
<dbReference type="CDD" id="cd05254">
    <property type="entry name" value="dTDP_HR_like_SDR_e"/>
    <property type="match status" value="1"/>
</dbReference>
<evidence type="ECO:0000256" key="2">
    <source>
        <dbReference type="ARBA" id="ARBA00008656"/>
    </source>
</evidence>
<dbReference type="InterPro" id="IPR036291">
    <property type="entry name" value="NAD(P)-bd_dom_sf"/>
</dbReference>
<dbReference type="AlphaFoldDB" id="A0AAV2QGL3"/>
<accession>A0AAV2QGL3</accession>